<keyword evidence="1" id="KW-1133">Transmembrane helix</keyword>
<proteinExistence type="predicted"/>
<gene>
    <name evidence="2" type="ORF">AUEXF2481DRAFT_42957</name>
</gene>
<feature type="transmembrane region" description="Helical" evidence="1">
    <location>
        <begin position="116"/>
        <end position="138"/>
    </location>
</feature>
<keyword evidence="3" id="KW-1185">Reference proteome</keyword>
<dbReference type="AlphaFoldDB" id="A0A074Y3Y5"/>
<sequence length="191" mass="21002">MVYGIGLWVFLAAVALTLTSISLPSWLSYTSPSSSPTSKPIHVSYGLHSRCSSLTGCSPFPAQEDCHGEDRYFCSMWRSVGFLMNFSVVLELATFVSFAVVLLGGRGNRENGWKMCVGLLAVVMVCQIGAMGIVAFLFDHDNRFFVGWTLDKSWILCTISWIVMAVDVVGMSVAAKVLPAEDDYEPIPDRR</sequence>
<dbReference type="Proteomes" id="UP000030641">
    <property type="component" value="Unassembled WGS sequence"/>
</dbReference>
<evidence type="ECO:0000256" key="1">
    <source>
        <dbReference type="SAM" id="Phobius"/>
    </source>
</evidence>
<evidence type="ECO:0008006" key="4">
    <source>
        <dbReference type="Google" id="ProtNLM"/>
    </source>
</evidence>
<feature type="transmembrane region" description="Helical" evidence="1">
    <location>
        <begin position="153"/>
        <end position="175"/>
    </location>
</feature>
<dbReference type="InParanoid" id="A0A074Y3Y5"/>
<dbReference type="EMBL" id="KL584770">
    <property type="protein sequence ID" value="KEQ92508.1"/>
    <property type="molecule type" value="Genomic_DNA"/>
</dbReference>
<dbReference type="GeneID" id="25367274"/>
<reference evidence="2 3" key="1">
    <citation type="journal article" date="2014" name="BMC Genomics">
        <title>Genome sequencing of four Aureobasidium pullulans varieties: biotechnological potential, stress tolerance, and description of new species.</title>
        <authorList>
            <person name="Gostin Ar C."/>
            <person name="Ohm R.A."/>
            <person name="Kogej T."/>
            <person name="Sonjak S."/>
            <person name="Turk M."/>
            <person name="Zajc J."/>
            <person name="Zalar P."/>
            <person name="Grube M."/>
            <person name="Sun H."/>
            <person name="Han J."/>
            <person name="Sharma A."/>
            <person name="Chiniquy J."/>
            <person name="Ngan C.Y."/>
            <person name="Lipzen A."/>
            <person name="Barry K."/>
            <person name="Grigoriev I.V."/>
            <person name="Gunde-Cimerman N."/>
        </authorList>
    </citation>
    <scope>NUCLEOTIDE SEQUENCE [LARGE SCALE GENOMIC DNA]</scope>
    <source>
        <strain evidence="2 3">EXF-2481</strain>
    </source>
</reference>
<feature type="transmembrane region" description="Helical" evidence="1">
    <location>
        <begin position="82"/>
        <end position="104"/>
    </location>
</feature>
<keyword evidence="1" id="KW-0472">Membrane</keyword>
<accession>A0A074Y3Y5</accession>
<organism evidence="2 3">
    <name type="scientific">Aureobasidium subglaciale (strain EXF-2481)</name>
    <name type="common">Aureobasidium pullulans var. subglaciale</name>
    <dbReference type="NCBI Taxonomy" id="1043005"/>
    <lineage>
        <taxon>Eukaryota</taxon>
        <taxon>Fungi</taxon>
        <taxon>Dikarya</taxon>
        <taxon>Ascomycota</taxon>
        <taxon>Pezizomycotina</taxon>
        <taxon>Dothideomycetes</taxon>
        <taxon>Dothideomycetidae</taxon>
        <taxon>Dothideales</taxon>
        <taxon>Saccotheciaceae</taxon>
        <taxon>Aureobasidium</taxon>
    </lineage>
</organism>
<keyword evidence="1" id="KW-0812">Transmembrane</keyword>
<dbReference type="OMA" id="CNMWRTV"/>
<dbReference type="HOGENOM" id="CLU_086074_0_0_1"/>
<evidence type="ECO:0000313" key="3">
    <source>
        <dbReference type="Proteomes" id="UP000030641"/>
    </source>
</evidence>
<protein>
    <recommendedName>
        <fullName evidence="4">MARVEL domain-containing protein</fullName>
    </recommendedName>
</protein>
<dbReference type="OrthoDB" id="61370at2759"/>
<feature type="transmembrane region" description="Helical" evidence="1">
    <location>
        <begin position="7"/>
        <end position="27"/>
    </location>
</feature>
<evidence type="ECO:0000313" key="2">
    <source>
        <dbReference type="EMBL" id="KEQ92508.1"/>
    </source>
</evidence>
<name>A0A074Y3Y5_AURSE</name>
<dbReference type="RefSeq" id="XP_013340982.1">
    <property type="nucleotide sequence ID" value="XM_013485528.1"/>
</dbReference>